<proteinExistence type="predicted"/>
<organism evidence="2 3">
    <name type="scientific">Mesorhizobium retamae</name>
    <dbReference type="NCBI Taxonomy" id="2912854"/>
    <lineage>
        <taxon>Bacteria</taxon>
        <taxon>Pseudomonadati</taxon>
        <taxon>Pseudomonadota</taxon>
        <taxon>Alphaproteobacteria</taxon>
        <taxon>Hyphomicrobiales</taxon>
        <taxon>Phyllobacteriaceae</taxon>
        <taxon>Mesorhizobium</taxon>
    </lineage>
</organism>
<dbReference type="Gene3D" id="2.60.40.10">
    <property type="entry name" value="Immunoglobulins"/>
    <property type="match status" value="1"/>
</dbReference>
<evidence type="ECO:0000313" key="3">
    <source>
        <dbReference type="Proteomes" id="UP001201701"/>
    </source>
</evidence>
<feature type="domain" description="BIG2" evidence="1">
    <location>
        <begin position="215"/>
        <end position="255"/>
    </location>
</feature>
<dbReference type="Gene3D" id="2.60.40.1080">
    <property type="match status" value="1"/>
</dbReference>
<dbReference type="SUPFAM" id="SSF49373">
    <property type="entry name" value="Invasin/intimin cell-adhesion fragments"/>
    <property type="match status" value="1"/>
</dbReference>
<comment type="caution">
    <text evidence="2">The sequence shown here is derived from an EMBL/GenBank/DDBJ whole genome shotgun (WGS) entry which is preliminary data.</text>
</comment>
<name>A0ABS9QLZ8_9HYPH</name>
<dbReference type="InterPro" id="IPR008964">
    <property type="entry name" value="Invasin/intimin_cell_adhesion"/>
</dbReference>
<dbReference type="InterPro" id="IPR003343">
    <property type="entry name" value="Big_2"/>
</dbReference>
<dbReference type="Proteomes" id="UP001201701">
    <property type="component" value="Unassembled WGS sequence"/>
</dbReference>
<gene>
    <name evidence="2" type="ORF">L4923_25635</name>
</gene>
<sequence length="362" mass="38187">MARPRAGGVDSAGGSRVQGAAIARMLDDSDTDISEGGAPVDASGNWRLPASGLAPGLHIFIAEGQYGGKPVSPPRALTVEVMPAIGYIWDTKGEVPDGGTTADATLSLSGTAQAGEEVEIFDGETWKGKIRVTSGGAWLHTLEDLANGPHRFTARGLYGTNPVSPERSLTVAGLSIPQTEMELKGIATKIPDWPTNGEDFPGNTAVRVASGGTPPYRYASDNPAIAAVDAEGKVTGEANGTTLIRATDTDGRQVAYRVIVTNVFRLVVNENLLTGPEAEVWRLSIGGNSLSPGGYLSIYYVDGRLPVDYVDGRLPVDENHWFCTIYGYGGGTYLYYNMGGWNSCNLGGRFKAWCGLPKMPGS</sequence>
<accession>A0ABS9QLZ8</accession>
<evidence type="ECO:0000313" key="2">
    <source>
        <dbReference type="EMBL" id="MCG7508427.1"/>
    </source>
</evidence>
<protein>
    <submittedName>
        <fullName evidence="2">Ig-like domain-containing protein</fullName>
    </submittedName>
</protein>
<keyword evidence="3" id="KW-1185">Reference proteome</keyword>
<dbReference type="Pfam" id="PF02368">
    <property type="entry name" value="Big_2"/>
    <property type="match status" value="1"/>
</dbReference>
<dbReference type="InterPro" id="IPR013783">
    <property type="entry name" value="Ig-like_fold"/>
</dbReference>
<reference evidence="2 3" key="1">
    <citation type="submission" date="2022-02" db="EMBL/GenBank/DDBJ databases">
        <title>Draft genome sequence of Mezorhizobium retamae strain IRAMC:0171 isolated from Retama raetam nodules.</title>
        <authorList>
            <person name="Bengaied R."/>
            <person name="Sbissi I."/>
            <person name="Huber K."/>
            <person name="Ghodbane F."/>
            <person name="Nouioui I."/>
            <person name="Tarhouni M."/>
            <person name="Gtari M."/>
        </authorList>
    </citation>
    <scope>NUCLEOTIDE SEQUENCE [LARGE SCALE GENOMIC DNA]</scope>
    <source>
        <strain evidence="2 3">IRAMC:0171</strain>
    </source>
</reference>
<evidence type="ECO:0000259" key="1">
    <source>
        <dbReference type="Pfam" id="PF02368"/>
    </source>
</evidence>
<dbReference type="EMBL" id="JAKREW010000042">
    <property type="protein sequence ID" value="MCG7508427.1"/>
    <property type="molecule type" value="Genomic_DNA"/>
</dbReference>